<organism evidence="4 5">
    <name type="scientific">Aliiroseovarius halocynthiae</name>
    <dbReference type="NCBI Taxonomy" id="985055"/>
    <lineage>
        <taxon>Bacteria</taxon>
        <taxon>Pseudomonadati</taxon>
        <taxon>Pseudomonadota</taxon>
        <taxon>Alphaproteobacteria</taxon>
        <taxon>Rhodobacterales</taxon>
        <taxon>Paracoccaceae</taxon>
        <taxon>Aliiroseovarius</taxon>
    </lineage>
</organism>
<evidence type="ECO:0000256" key="2">
    <source>
        <dbReference type="PROSITE-ProRule" id="PRU00335"/>
    </source>
</evidence>
<accession>A0A545STV0</accession>
<dbReference type="Pfam" id="PF00440">
    <property type="entry name" value="TetR_N"/>
    <property type="match status" value="1"/>
</dbReference>
<dbReference type="EMBL" id="VICH01000004">
    <property type="protein sequence ID" value="TQV68390.1"/>
    <property type="molecule type" value="Genomic_DNA"/>
</dbReference>
<protein>
    <submittedName>
        <fullName evidence="4">TetR/AcrR family transcriptional regulator</fullName>
    </submittedName>
</protein>
<evidence type="ECO:0000313" key="4">
    <source>
        <dbReference type="EMBL" id="TQV68390.1"/>
    </source>
</evidence>
<keyword evidence="5" id="KW-1185">Reference proteome</keyword>
<feature type="domain" description="HTH tetR-type" evidence="3">
    <location>
        <begin position="1"/>
        <end position="47"/>
    </location>
</feature>
<feature type="DNA-binding region" description="H-T-H motif" evidence="2">
    <location>
        <begin position="10"/>
        <end position="29"/>
    </location>
</feature>
<dbReference type="GO" id="GO:0003677">
    <property type="term" value="F:DNA binding"/>
    <property type="evidence" value="ECO:0007669"/>
    <property type="project" value="UniProtKB-UniRule"/>
</dbReference>
<reference evidence="4 5" key="1">
    <citation type="submission" date="2019-06" db="EMBL/GenBank/DDBJ databases">
        <title>A novel species of marine bacteria.</title>
        <authorList>
            <person name="Wang Y."/>
        </authorList>
    </citation>
    <scope>NUCLEOTIDE SEQUENCE [LARGE SCALE GENOMIC DNA]</scope>
    <source>
        <strain evidence="4 5">MA1-10</strain>
    </source>
</reference>
<dbReference type="OrthoDB" id="7056813at2"/>
<name>A0A545STV0_9RHOB</name>
<dbReference type="PROSITE" id="PS50977">
    <property type="entry name" value="HTH_TETR_2"/>
    <property type="match status" value="1"/>
</dbReference>
<proteinExistence type="predicted"/>
<dbReference type="InterPro" id="IPR009057">
    <property type="entry name" value="Homeodomain-like_sf"/>
</dbReference>
<dbReference type="InterPro" id="IPR001647">
    <property type="entry name" value="HTH_TetR"/>
</dbReference>
<dbReference type="SUPFAM" id="SSF46689">
    <property type="entry name" value="Homeodomain-like"/>
    <property type="match status" value="1"/>
</dbReference>
<evidence type="ECO:0000259" key="3">
    <source>
        <dbReference type="PROSITE" id="PS50977"/>
    </source>
</evidence>
<comment type="caution">
    <text evidence="4">The sequence shown here is derived from an EMBL/GenBank/DDBJ whole genome shotgun (WGS) entry which is preliminary data.</text>
</comment>
<dbReference type="AlphaFoldDB" id="A0A545STV0"/>
<gene>
    <name evidence="4" type="ORF">FIL88_02020</name>
</gene>
<evidence type="ECO:0000313" key="5">
    <source>
        <dbReference type="Proteomes" id="UP000315816"/>
    </source>
</evidence>
<keyword evidence="1 2" id="KW-0238">DNA-binding</keyword>
<sequence length="174" mass="19299">MDKEGLEKLSLRGLARDLNVSHAAPLRHFANKADLLREIAQAGVERLIEASKSAGDLKPGLDRLRQTMNGYVLWATENAAYHHILRNPDVMRHASDDLKSSVDKFASMQWEDITAAQLSGWRPDEDPRLLYLHLISLTAGTAIVLTDPMYRAVLGRELDVVDIKGSIGIFLDAA</sequence>
<dbReference type="Proteomes" id="UP000315816">
    <property type="component" value="Unassembled WGS sequence"/>
</dbReference>
<dbReference type="Gene3D" id="1.10.357.10">
    <property type="entry name" value="Tetracycline Repressor, domain 2"/>
    <property type="match status" value="1"/>
</dbReference>
<evidence type="ECO:0000256" key="1">
    <source>
        <dbReference type="ARBA" id="ARBA00023125"/>
    </source>
</evidence>